<gene>
    <name evidence="1" type="ORF">L288_13045</name>
</gene>
<protein>
    <submittedName>
        <fullName evidence="1">Uncharacterized protein</fullName>
    </submittedName>
</protein>
<name>T0GZK9_9SPHN</name>
<accession>T0GZK9</accession>
<dbReference type="RefSeq" id="WP_021238824.1">
    <property type="nucleotide sequence ID" value="NZ_ATHO01000110.1"/>
</dbReference>
<dbReference type="EMBL" id="ATHO01000110">
    <property type="protein sequence ID" value="EQB05333.1"/>
    <property type="molecule type" value="Genomic_DNA"/>
</dbReference>
<evidence type="ECO:0000313" key="2">
    <source>
        <dbReference type="Proteomes" id="UP000015525"/>
    </source>
</evidence>
<evidence type="ECO:0000313" key="1">
    <source>
        <dbReference type="EMBL" id="EQB05333.1"/>
    </source>
</evidence>
<dbReference type="AlphaFoldDB" id="T0GZK9"/>
<dbReference type="PATRIC" id="fig|1329909.3.peg.2524"/>
<proteinExistence type="predicted"/>
<comment type="caution">
    <text evidence="1">The sequence shown here is derived from an EMBL/GenBank/DDBJ whole genome shotgun (WGS) entry which is preliminary data.</text>
</comment>
<keyword evidence="2" id="KW-1185">Reference proteome</keyword>
<sequence length="74" mass="8097">MASFLHARAGGFSSGDLTTWYASSGIEAAIAEVPHHAIGEMIDRGADRAVRVYRECLADLEGRYEDLRGAPFRQ</sequence>
<organism evidence="1 2">
    <name type="scientific">Sphingobium quisquiliarum P25</name>
    <dbReference type="NCBI Taxonomy" id="1329909"/>
    <lineage>
        <taxon>Bacteria</taxon>
        <taxon>Pseudomonadati</taxon>
        <taxon>Pseudomonadota</taxon>
        <taxon>Alphaproteobacteria</taxon>
        <taxon>Sphingomonadales</taxon>
        <taxon>Sphingomonadaceae</taxon>
        <taxon>Sphingobium</taxon>
    </lineage>
</organism>
<reference evidence="1 2" key="1">
    <citation type="journal article" date="2013" name="Genome Announc.">
        <title>Draft Genome Sequence of Sphingobium quisquiliarum Strain P25T, a Novel Hexachlorocyclohexane (HCH)-Degrading Bacterium Isolated from an HCH Dumpsite.</title>
        <authorList>
            <person name="Kumar Singh A."/>
            <person name="Sangwan N."/>
            <person name="Sharma A."/>
            <person name="Gupta V."/>
            <person name="Khurana J.P."/>
            <person name="Lal R."/>
        </authorList>
    </citation>
    <scope>NUCLEOTIDE SEQUENCE [LARGE SCALE GENOMIC DNA]</scope>
    <source>
        <strain evidence="1 2">P25</strain>
    </source>
</reference>
<dbReference type="Proteomes" id="UP000015525">
    <property type="component" value="Unassembled WGS sequence"/>
</dbReference>